<evidence type="ECO:0000256" key="1">
    <source>
        <dbReference type="SAM" id="Phobius"/>
    </source>
</evidence>
<dbReference type="GeneID" id="25916711"/>
<feature type="transmembrane region" description="Helical" evidence="1">
    <location>
        <begin position="20"/>
        <end position="39"/>
    </location>
</feature>
<name>A0A0L0F3R4_9EUKA</name>
<reference evidence="2 3" key="1">
    <citation type="submission" date="2011-02" db="EMBL/GenBank/DDBJ databases">
        <title>The Genome Sequence of Sphaeroforma arctica JP610.</title>
        <authorList>
            <consortium name="The Broad Institute Genome Sequencing Platform"/>
            <person name="Russ C."/>
            <person name="Cuomo C."/>
            <person name="Young S.K."/>
            <person name="Zeng Q."/>
            <person name="Gargeya S."/>
            <person name="Alvarado L."/>
            <person name="Berlin A."/>
            <person name="Chapman S.B."/>
            <person name="Chen Z."/>
            <person name="Freedman E."/>
            <person name="Gellesch M."/>
            <person name="Goldberg J."/>
            <person name="Griggs A."/>
            <person name="Gujja S."/>
            <person name="Heilman E."/>
            <person name="Heiman D."/>
            <person name="Howarth C."/>
            <person name="Mehta T."/>
            <person name="Neiman D."/>
            <person name="Pearson M."/>
            <person name="Roberts A."/>
            <person name="Saif S."/>
            <person name="Shea T."/>
            <person name="Shenoy N."/>
            <person name="Sisk P."/>
            <person name="Stolte C."/>
            <person name="Sykes S."/>
            <person name="White J."/>
            <person name="Yandava C."/>
            <person name="Burger G."/>
            <person name="Gray M.W."/>
            <person name="Holland P.W.H."/>
            <person name="King N."/>
            <person name="Lang F.B.F."/>
            <person name="Roger A.J."/>
            <person name="Ruiz-Trillo I."/>
            <person name="Haas B."/>
            <person name="Nusbaum C."/>
            <person name="Birren B."/>
        </authorList>
    </citation>
    <scope>NUCLEOTIDE SEQUENCE [LARGE SCALE GENOMIC DNA]</scope>
    <source>
        <strain evidence="2 3">JP610</strain>
    </source>
</reference>
<dbReference type="Proteomes" id="UP000054560">
    <property type="component" value="Unassembled WGS sequence"/>
</dbReference>
<dbReference type="RefSeq" id="XP_014145158.1">
    <property type="nucleotide sequence ID" value="XM_014289683.1"/>
</dbReference>
<dbReference type="EMBL" id="KQ249172">
    <property type="protein sequence ID" value="KNC71256.1"/>
    <property type="molecule type" value="Genomic_DNA"/>
</dbReference>
<proteinExistence type="predicted"/>
<sequence length="47" mass="5144">EALQLGIGVSTLIGSVYRVLTKLIFPPTMTVISSLLYFYSGMYSSII</sequence>
<dbReference type="AlphaFoldDB" id="A0A0L0F3R4"/>
<dbReference type="OrthoDB" id="1856718at2759"/>
<organism evidence="2 3">
    <name type="scientific">Sphaeroforma arctica JP610</name>
    <dbReference type="NCBI Taxonomy" id="667725"/>
    <lineage>
        <taxon>Eukaryota</taxon>
        <taxon>Ichthyosporea</taxon>
        <taxon>Ichthyophonida</taxon>
        <taxon>Sphaeroforma</taxon>
    </lineage>
</organism>
<keyword evidence="1" id="KW-0472">Membrane</keyword>
<keyword evidence="3" id="KW-1185">Reference proteome</keyword>
<keyword evidence="1" id="KW-1133">Transmembrane helix</keyword>
<protein>
    <submittedName>
        <fullName evidence="2">Uncharacterized protein</fullName>
    </submittedName>
</protein>
<evidence type="ECO:0000313" key="3">
    <source>
        <dbReference type="Proteomes" id="UP000054560"/>
    </source>
</evidence>
<evidence type="ECO:0000313" key="2">
    <source>
        <dbReference type="EMBL" id="KNC71256.1"/>
    </source>
</evidence>
<feature type="non-terminal residue" evidence="2">
    <location>
        <position position="1"/>
    </location>
</feature>
<keyword evidence="1" id="KW-0812">Transmembrane</keyword>
<gene>
    <name evidence="2" type="ORF">SARC_16207</name>
</gene>
<accession>A0A0L0F3R4</accession>